<proteinExistence type="predicted"/>
<dbReference type="PANTHER" id="PTHR24409">
    <property type="entry name" value="ZINC FINGER PROTEIN 142"/>
    <property type="match status" value="1"/>
</dbReference>
<dbReference type="HOGENOM" id="CLU_496092_0_0_1"/>
<dbReference type="AlphaFoldDB" id="A0A0D2EYG0"/>
<dbReference type="GO" id="GO:0008270">
    <property type="term" value="F:zinc ion binding"/>
    <property type="evidence" value="ECO:0007669"/>
    <property type="project" value="UniProtKB-KW"/>
</dbReference>
<evidence type="ECO:0000256" key="2">
    <source>
        <dbReference type="ARBA" id="ARBA00022737"/>
    </source>
</evidence>
<dbReference type="PANTHER" id="PTHR24409:SF295">
    <property type="entry name" value="AZ2-RELATED"/>
    <property type="match status" value="1"/>
</dbReference>
<dbReference type="GeneID" id="25322874"/>
<dbReference type="GO" id="GO:0005634">
    <property type="term" value="C:nucleus"/>
    <property type="evidence" value="ECO:0007669"/>
    <property type="project" value="TreeGrafter"/>
</dbReference>
<dbReference type="GO" id="GO:0000977">
    <property type="term" value="F:RNA polymerase II transcription regulatory region sequence-specific DNA binding"/>
    <property type="evidence" value="ECO:0007669"/>
    <property type="project" value="TreeGrafter"/>
</dbReference>
<dbReference type="STRING" id="348802.A0A0D2EYG0"/>
<evidence type="ECO:0000259" key="6">
    <source>
        <dbReference type="PROSITE" id="PS50157"/>
    </source>
</evidence>
<keyword evidence="3 5" id="KW-0863">Zinc-finger</keyword>
<evidence type="ECO:0000313" key="7">
    <source>
        <dbReference type="EMBL" id="KIW60778.1"/>
    </source>
</evidence>
<keyword evidence="1" id="KW-0479">Metal-binding</keyword>
<dbReference type="SMART" id="SM00355">
    <property type="entry name" value="ZnF_C2H2"/>
    <property type="match status" value="5"/>
</dbReference>
<organism evidence="7 8">
    <name type="scientific">Exophiala xenobiotica</name>
    <dbReference type="NCBI Taxonomy" id="348802"/>
    <lineage>
        <taxon>Eukaryota</taxon>
        <taxon>Fungi</taxon>
        <taxon>Dikarya</taxon>
        <taxon>Ascomycota</taxon>
        <taxon>Pezizomycotina</taxon>
        <taxon>Eurotiomycetes</taxon>
        <taxon>Chaetothyriomycetidae</taxon>
        <taxon>Chaetothyriales</taxon>
        <taxon>Herpotrichiellaceae</taxon>
        <taxon>Exophiala</taxon>
    </lineage>
</organism>
<evidence type="ECO:0000313" key="8">
    <source>
        <dbReference type="Proteomes" id="UP000054342"/>
    </source>
</evidence>
<dbReference type="Pfam" id="PF00096">
    <property type="entry name" value="zf-C2H2"/>
    <property type="match status" value="1"/>
</dbReference>
<dbReference type="PROSITE" id="PS00028">
    <property type="entry name" value="ZINC_FINGER_C2H2_1"/>
    <property type="match status" value="4"/>
</dbReference>
<keyword evidence="2" id="KW-0677">Repeat</keyword>
<dbReference type="OrthoDB" id="10261408at2759"/>
<evidence type="ECO:0000256" key="5">
    <source>
        <dbReference type="PROSITE-ProRule" id="PRU00042"/>
    </source>
</evidence>
<dbReference type="RefSeq" id="XP_013321362.1">
    <property type="nucleotide sequence ID" value="XM_013465908.1"/>
</dbReference>
<keyword evidence="4" id="KW-0862">Zinc</keyword>
<dbReference type="Proteomes" id="UP000054342">
    <property type="component" value="Unassembled WGS sequence"/>
</dbReference>
<feature type="domain" description="C2H2-type" evidence="6">
    <location>
        <begin position="295"/>
        <end position="322"/>
    </location>
</feature>
<feature type="domain" description="C2H2-type" evidence="6">
    <location>
        <begin position="269"/>
        <end position="296"/>
    </location>
</feature>
<gene>
    <name evidence="7" type="ORF">PV05_00966</name>
</gene>
<dbReference type="SUPFAM" id="SSF57667">
    <property type="entry name" value="beta-beta-alpha zinc fingers"/>
    <property type="match status" value="3"/>
</dbReference>
<feature type="domain" description="C2H2-type" evidence="6">
    <location>
        <begin position="321"/>
        <end position="348"/>
    </location>
</feature>
<sequence length="549" mass="60855">MNSRDTELSMAAAKPQVPDSSSKFIISESASTTAQCSPTVLPVDPNWCLEPYLVLCDSSYLAPFIVPDDVDGGPYHHEVNQMYEWALHNHDGRFTAPSSVAMACPVYNPDYPSGCRQPAGYENNPALSTHGYTWQRMERFEPPTAIEVPRPPLGYLQMDEGASEYKSMNGIMQGHLSTDPGSWYTNLPTAISYAANHYSETPHQTSSDNTTLAGDVQFHAVTDPRQDALTAAEPLPPFQAEATDCLGPVNKARSPVPQRMPAKRKKRMISCSICREEFHRPCSLRRHMYQHEGQHECLTCGKRFHEKYQLSNHAKSHAGPFACTLCPKTFEKRSSLRSHLPSHEGFRRLLPCPFTGCGKQYRRGGCLNRHIKSAHQVGEAYSCQHCGRSFRRSDLRDRHEIENCPLRQHPKKKTASRNASSMAVQTQALAQASGFQSIAYTSSATPIPSGPVQAIYETASMPPMSDNLSRAVKDITRILPNGTILPQDFLYGLGTLGVDSTSHTASTEMAMSGSMDAAEQIATSFSTPYPYLGTEITFKRWAEDVWALE</sequence>
<feature type="domain" description="C2H2-type" evidence="6">
    <location>
        <begin position="381"/>
        <end position="414"/>
    </location>
</feature>
<protein>
    <recommendedName>
        <fullName evidence="6">C2H2-type domain-containing protein</fullName>
    </recommendedName>
</protein>
<reference evidence="7 8" key="1">
    <citation type="submission" date="2015-01" db="EMBL/GenBank/DDBJ databases">
        <title>The Genome Sequence of Exophiala xenobiotica CBS118157.</title>
        <authorList>
            <consortium name="The Broad Institute Genomics Platform"/>
            <person name="Cuomo C."/>
            <person name="de Hoog S."/>
            <person name="Gorbushina A."/>
            <person name="Stielow B."/>
            <person name="Teixiera M."/>
            <person name="Abouelleil A."/>
            <person name="Chapman S.B."/>
            <person name="Priest M."/>
            <person name="Young S.K."/>
            <person name="Wortman J."/>
            <person name="Nusbaum C."/>
            <person name="Birren B."/>
        </authorList>
    </citation>
    <scope>NUCLEOTIDE SEQUENCE [LARGE SCALE GENOMIC DNA]</scope>
    <source>
        <strain evidence="7 8">CBS 118157</strain>
    </source>
</reference>
<evidence type="ECO:0000256" key="1">
    <source>
        <dbReference type="ARBA" id="ARBA00022723"/>
    </source>
</evidence>
<evidence type="ECO:0000256" key="3">
    <source>
        <dbReference type="ARBA" id="ARBA00022771"/>
    </source>
</evidence>
<dbReference type="InterPro" id="IPR013087">
    <property type="entry name" value="Znf_C2H2_type"/>
</dbReference>
<dbReference type="EMBL" id="KN847317">
    <property type="protein sequence ID" value="KIW60778.1"/>
    <property type="molecule type" value="Genomic_DNA"/>
</dbReference>
<evidence type="ECO:0000256" key="4">
    <source>
        <dbReference type="ARBA" id="ARBA00022833"/>
    </source>
</evidence>
<accession>A0A0D2EYG0</accession>
<name>A0A0D2EYG0_9EURO</name>
<dbReference type="GO" id="GO:0000981">
    <property type="term" value="F:DNA-binding transcription factor activity, RNA polymerase II-specific"/>
    <property type="evidence" value="ECO:0007669"/>
    <property type="project" value="TreeGrafter"/>
</dbReference>
<dbReference type="InterPro" id="IPR036236">
    <property type="entry name" value="Znf_C2H2_sf"/>
</dbReference>
<dbReference type="Gene3D" id="3.30.160.60">
    <property type="entry name" value="Classic Zinc Finger"/>
    <property type="match status" value="2"/>
</dbReference>
<dbReference type="PROSITE" id="PS50157">
    <property type="entry name" value="ZINC_FINGER_C2H2_2"/>
    <property type="match status" value="5"/>
</dbReference>
<keyword evidence="8" id="KW-1185">Reference proteome</keyword>
<feature type="domain" description="C2H2-type" evidence="6">
    <location>
        <begin position="350"/>
        <end position="380"/>
    </location>
</feature>